<evidence type="ECO:0000256" key="2">
    <source>
        <dbReference type="SAM" id="MobiDB-lite"/>
    </source>
</evidence>
<keyword evidence="1" id="KW-0175">Coiled coil</keyword>
<name>A0A8K0H5R7_9ROSA</name>
<evidence type="ECO:0008006" key="5">
    <source>
        <dbReference type="Google" id="ProtNLM"/>
    </source>
</evidence>
<keyword evidence="4" id="KW-1185">Reference proteome</keyword>
<dbReference type="InterPro" id="IPR040348">
    <property type="entry name" value="POLAR-like"/>
</dbReference>
<evidence type="ECO:0000313" key="4">
    <source>
        <dbReference type="Proteomes" id="UP000796880"/>
    </source>
</evidence>
<feature type="coiled-coil region" evidence="1">
    <location>
        <begin position="340"/>
        <end position="367"/>
    </location>
</feature>
<dbReference type="AlphaFoldDB" id="A0A8K0H5R7"/>
<reference evidence="3" key="1">
    <citation type="submission" date="2020-03" db="EMBL/GenBank/DDBJ databases">
        <title>A high-quality chromosome-level genome assembly of a woody plant with both climbing and erect habits, Rhamnella rubrinervis.</title>
        <authorList>
            <person name="Lu Z."/>
            <person name="Yang Y."/>
            <person name="Zhu X."/>
            <person name="Sun Y."/>
        </authorList>
    </citation>
    <scope>NUCLEOTIDE SEQUENCE</scope>
    <source>
        <strain evidence="3">BYM</strain>
        <tissue evidence="3">Leaf</tissue>
    </source>
</reference>
<accession>A0A8K0H5R7</accession>
<dbReference type="PANTHER" id="PTHR33476:SF22">
    <property type="entry name" value="PROTEIN POLAR LOCALIZATION DURING ASYMMETRIC DIVISION AND REDISTRIBUTION"/>
    <property type="match status" value="1"/>
</dbReference>
<sequence>MKKDSNHSKLFFKSLTIAPPGSSSTRHLRIADIIAADDEPENDVDVGMSTVGGIRRDGSTKLQCSSPRRIISRCLALLRRNKERKVVVRSERRLVEFGGGCPRTSRSINVLNSNKSSFSAAEGEGSGQCRKDVNFNLGVGCSLLYLIAASKNELTKMVELRTQMEVLLQNVREELQTKNASRKPFEPNDNLSYSTTNDPNGFDSDGHLFELNSALCVLPKETVEVADESSCAIKYDQEHCVVEMDELEAELEVELQRLQLNLDSEHSSKHPRQQKLKLMLGHIFCIHTEYLEWQAVVDTASAASQSLSSGEVIDPQEADTEINSGVSHIELERKLHELVEARHQERIKELEAALECALNKLHDKESEVSWWKDTARVISQHLPASSRLISHPDPRIFHL</sequence>
<dbReference type="Proteomes" id="UP000796880">
    <property type="component" value="Unassembled WGS sequence"/>
</dbReference>
<dbReference type="EMBL" id="VOIH02000005">
    <property type="protein sequence ID" value="KAF3446200.1"/>
    <property type="molecule type" value="Genomic_DNA"/>
</dbReference>
<comment type="caution">
    <text evidence="3">The sequence shown here is derived from an EMBL/GenBank/DDBJ whole genome shotgun (WGS) entry which is preliminary data.</text>
</comment>
<evidence type="ECO:0000256" key="1">
    <source>
        <dbReference type="SAM" id="Coils"/>
    </source>
</evidence>
<proteinExistence type="predicted"/>
<dbReference type="GO" id="GO:0008356">
    <property type="term" value="P:asymmetric cell division"/>
    <property type="evidence" value="ECO:0007669"/>
    <property type="project" value="InterPro"/>
</dbReference>
<protein>
    <recommendedName>
        <fullName evidence="5">Protein POLAR LOCALIZATION DURING ASYMMETRIC DIVISION AND REDISTRIBUTION</fullName>
    </recommendedName>
</protein>
<dbReference type="PANTHER" id="PTHR33476">
    <property type="entry name" value="EMB|CAB62613.1"/>
    <property type="match status" value="1"/>
</dbReference>
<organism evidence="3 4">
    <name type="scientific">Rhamnella rubrinervis</name>
    <dbReference type="NCBI Taxonomy" id="2594499"/>
    <lineage>
        <taxon>Eukaryota</taxon>
        <taxon>Viridiplantae</taxon>
        <taxon>Streptophyta</taxon>
        <taxon>Embryophyta</taxon>
        <taxon>Tracheophyta</taxon>
        <taxon>Spermatophyta</taxon>
        <taxon>Magnoliopsida</taxon>
        <taxon>eudicotyledons</taxon>
        <taxon>Gunneridae</taxon>
        <taxon>Pentapetalae</taxon>
        <taxon>rosids</taxon>
        <taxon>fabids</taxon>
        <taxon>Rosales</taxon>
        <taxon>Rhamnaceae</taxon>
        <taxon>rhamnoid group</taxon>
        <taxon>Rhamneae</taxon>
        <taxon>Rhamnella</taxon>
    </lineage>
</organism>
<gene>
    <name evidence="3" type="ORF">FNV43_RR11379</name>
</gene>
<feature type="region of interest" description="Disordered" evidence="2">
    <location>
        <begin position="178"/>
        <end position="197"/>
    </location>
</feature>
<evidence type="ECO:0000313" key="3">
    <source>
        <dbReference type="EMBL" id="KAF3446200.1"/>
    </source>
</evidence>
<dbReference type="OrthoDB" id="1192207at2759"/>